<dbReference type="GO" id="GO:0016829">
    <property type="term" value="F:lyase activity"/>
    <property type="evidence" value="ECO:0007669"/>
    <property type="project" value="UniProtKB-KW"/>
</dbReference>
<comment type="catalytic activity">
    <reaction evidence="6">
        <text>2 D-glyceraldehyde 3-phosphate = 4-(hydroxymethyl)-2-furancarboxaldehyde phosphate + phosphate + 2 H2O</text>
        <dbReference type="Rhea" id="RHEA:43536"/>
        <dbReference type="ChEBI" id="CHEBI:15377"/>
        <dbReference type="ChEBI" id="CHEBI:43474"/>
        <dbReference type="ChEBI" id="CHEBI:59776"/>
        <dbReference type="ChEBI" id="CHEBI:83407"/>
        <dbReference type="EC" id="4.2.3.153"/>
    </reaction>
</comment>
<evidence type="ECO:0000313" key="8">
    <source>
        <dbReference type="EMBL" id="XBY45068.1"/>
    </source>
</evidence>
<dbReference type="InterPro" id="IPR011060">
    <property type="entry name" value="RibuloseP-bd_barrel"/>
</dbReference>
<sequence>MSRPRTRLLVSVSTPAEALLAAEAGADLIDAKDPSAGPLGALTPETVTGIVSAVRANASFADRLVTAVIGDHRDADAALVAADRIAATGVDMVKVGLYPELDRPALVAALGRRLAGRTRLVAVLLADHGLDLSLVVRIADAGFAGVMIDTMGKGDGLLTITGLDTLAGFIGHARSHGLMTGLAGSLKVADIDRLVPLGPDLIGFRGGLCEGGDRTRPLDPERVRAAAAGLGALVATAASTGAAATSRHAAE</sequence>
<dbReference type="AlphaFoldDB" id="A0AAU7XBA3"/>
<dbReference type="PIRSF" id="PIRSF015957">
    <property type="entry name" value="UCP015957"/>
    <property type="match status" value="1"/>
</dbReference>
<keyword evidence="3" id="KW-0456">Lyase</keyword>
<dbReference type="KEGG" id="mflg:ABS361_01875"/>
<organism evidence="8">
    <name type="scientific">Methyloraptor flagellatus</name>
    <dbReference type="NCBI Taxonomy" id="3162530"/>
    <lineage>
        <taxon>Bacteria</taxon>
        <taxon>Pseudomonadati</taxon>
        <taxon>Pseudomonadota</taxon>
        <taxon>Alphaproteobacteria</taxon>
        <taxon>Hyphomicrobiales</taxon>
        <taxon>Ancalomicrobiaceae</taxon>
        <taxon>Methyloraptor</taxon>
    </lineage>
</organism>
<dbReference type="InterPro" id="IPR007565">
    <property type="entry name" value="4HFCP_synth"/>
</dbReference>
<comment type="function">
    <text evidence="1">Catalyzes the formation of 4-(hydroxymethyl)-2-furancarboxaldehyde phosphate (4-HFC-P) from two molecules of glyceraldehyde-3-P (GA-3-P).</text>
</comment>
<proteinExistence type="predicted"/>
<reference evidence="8" key="1">
    <citation type="submission" date="2024-06" db="EMBL/GenBank/DDBJ databases">
        <title>Methylostella associata gen. nov., sp. nov., a novel Ancalomicrobiaceae-affiliated facultatively methylotrophic bacteria that feed on methanotrophs of the genus Methylococcus.</title>
        <authorList>
            <person name="Saltykova V."/>
            <person name="Danilova O.V."/>
            <person name="Oshkin I.Y."/>
            <person name="Belova S.E."/>
            <person name="Pimenov N.V."/>
            <person name="Dedysh S.N."/>
        </authorList>
    </citation>
    <scope>NUCLEOTIDE SEQUENCE</scope>
    <source>
        <strain evidence="8">S20</strain>
    </source>
</reference>
<protein>
    <recommendedName>
        <fullName evidence="2">(5-formylfuran-3-yl)methyl phosphate synthase</fullName>
        <ecNumber evidence="2">4.2.3.153</ecNumber>
    </recommendedName>
    <alternativeName>
        <fullName evidence="5">4-(hydroxymethyl)-2-furancarboxaldehyde-phosphate synthase</fullName>
    </alternativeName>
</protein>
<evidence type="ECO:0000256" key="1">
    <source>
        <dbReference type="ARBA" id="ARBA00003810"/>
    </source>
</evidence>
<name>A0AAU7XBA3_9HYPH</name>
<evidence type="ECO:0000256" key="2">
    <source>
        <dbReference type="ARBA" id="ARBA00012553"/>
    </source>
</evidence>
<evidence type="ECO:0000256" key="7">
    <source>
        <dbReference type="PIRSR" id="PIRSR015957-1"/>
    </source>
</evidence>
<dbReference type="RefSeq" id="WP_407050161.1">
    <property type="nucleotide sequence ID" value="NZ_CP158568.1"/>
</dbReference>
<dbReference type="SUPFAM" id="SSF51366">
    <property type="entry name" value="Ribulose-phoshate binding barrel"/>
    <property type="match status" value="1"/>
</dbReference>
<feature type="active site" description="Schiff-base intermediate with substrate" evidence="7">
    <location>
        <position position="32"/>
    </location>
</feature>
<evidence type="ECO:0000256" key="4">
    <source>
        <dbReference type="ARBA" id="ARBA00023270"/>
    </source>
</evidence>
<dbReference type="EMBL" id="CP158568">
    <property type="protein sequence ID" value="XBY45068.1"/>
    <property type="molecule type" value="Genomic_DNA"/>
</dbReference>
<gene>
    <name evidence="8" type="ORF">ABS361_01875</name>
</gene>
<feature type="active site" description="Proton acceptor" evidence="7">
    <location>
        <position position="94"/>
    </location>
</feature>
<keyword evidence="4" id="KW-0704">Schiff base</keyword>
<accession>A0AAU7XBA3</accession>
<dbReference type="Pfam" id="PF04476">
    <property type="entry name" value="4HFCP_synth"/>
    <property type="match status" value="1"/>
</dbReference>
<evidence type="ECO:0000256" key="6">
    <source>
        <dbReference type="ARBA" id="ARBA00047628"/>
    </source>
</evidence>
<evidence type="ECO:0000256" key="3">
    <source>
        <dbReference type="ARBA" id="ARBA00023239"/>
    </source>
</evidence>
<dbReference type="EC" id="4.2.3.153" evidence="2"/>
<evidence type="ECO:0000256" key="5">
    <source>
        <dbReference type="ARBA" id="ARBA00032523"/>
    </source>
</evidence>